<evidence type="ECO:0000313" key="1">
    <source>
        <dbReference type="EMBL" id="HGE65940.1"/>
    </source>
</evidence>
<reference evidence="2" key="1">
    <citation type="journal article" date="2020" name="mSystems">
        <title>Genome- and Community-Level Interaction Insights into Carbon Utilization and Element Cycling Functions of Hydrothermarchaeota in Hydrothermal Sediment.</title>
        <authorList>
            <person name="Zhou Z."/>
            <person name="Liu Y."/>
            <person name="Xu W."/>
            <person name="Pan J."/>
            <person name="Luo Z.H."/>
            <person name="Li M."/>
        </authorList>
    </citation>
    <scope>NUCLEOTIDE SEQUENCE [LARGE SCALE GENOMIC DNA]</scope>
    <source>
        <strain evidence="3">SpSt-10</strain>
        <strain evidence="2">SpSt-62</strain>
        <strain evidence="1">SpSt-97</strain>
    </source>
</reference>
<name>A0A7C4S8B4_9EURY</name>
<comment type="caution">
    <text evidence="2">The sequence shown here is derived from an EMBL/GenBank/DDBJ whole genome shotgun (WGS) entry which is preliminary data.</text>
</comment>
<sequence>MKLIVCPSCGEEIVLKDLYEGMEIRCELCNAVLLYEDNKFILLDTNEEFDPEDLEKYFEEDIEIDEEDFEEEEFEEYEEYEE</sequence>
<dbReference type="EMBL" id="DTPI01000013">
    <property type="protein sequence ID" value="HGE65940.1"/>
    <property type="molecule type" value="Genomic_DNA"/>
</dbReference>
<organism evidence="2">
    <name type="scientific">Geoglobus ahangari</name>
    <dbReference type="NCBI Taxonomy" id="113653"/>
    <lineage>
        <taxon>Archaea</taxon>
        <taxon>Methanobacteriati</taxon>
        <taxon>Methanobacteriota</taxon>
        <taxon>Archaeoglobi</taxon>
        <taxon>Archaeoglobales</taxon>
        <taxon>Archaeoglobaceae</taxon>
        <taxon>Geoglobus</taxon>
    </lineage>
</organism>
<proteinExistence type="predicted"/>
<dbReference type="EMBL" id="DRUC01000097">
    <property type="protein sequence ID" value="HHF48762.1"/>
    <property type="molecule type" value="Genomic_DNA"/>
</dbReference>
<accession>A0A7C4S8B4</accession>
<protein>
    <submittedName>
        <fullName evidence="2">Uncharacterized protein</fullName>
    </submittedName>
</protein>
<gene>
    <name evidence="3" type="ORF">ENL48_06475</name>
    <name evidence="2" type="ORF">ENT89_05890</name>
    <name evidence="1" type="ORF">ENX77_02255</name>
</gene>
<dbReference type="AlphaFoldDB" id="A0A7C4S8B4"/>
<dbReference type="EMBL" id="DTAK01000042">
    <property type="protein sequence ID" value="HGU59672.1"/>
    <property type="molecule type" value="Genomic_DNA"/>
</dbReference>
<evidence type="ECO:0000313" key="3">
    <source>
        <dbReference type="EMBL" id="HHF48762.1"/>
    </source>
</evidence>
<evidence type="ECO:0000313" key="2">
    <source>
        <dbReference type="EMBL" id="HGU59672.1"/>
    </source>
</evidence>